<keyword evidence="3" id="KW-1185">Reference proteome</keyword>
<dbReference type="AlphaFoldDB" id="A0A347WCX0"/>
<dbReference type="KEGG" id="ksc:CD178_01952"/>
<dbReference type="Proteomes" id="UP000264120">
    <property type="component" value="Chromosome"/>
</dbReference>
<name>A0A347WCX0_9PROT</name>
<reference evidence="2 3" key="1">
    <citation type="submission" date="2017-08" db="EMBL/GenBank/DDBJ databases">
        <title>Complete genome sequence of Gluconacetobacter saccharivorans CV1 isolated from Fermented Vinegar.</title>
        <authorList>
            <person name="Kim S.-Y."/>
        </authorList>
    </citation>
    <scope>NUCLEOTIDE SEQUENCE [LARGE SCALE GENOMIC DNA]</scope>
    <source>
        <strain evidence="2 3">CV1</strain>
    </source>
</reference>
<feature type="transmembrane region" description="Helical" evidence="1">
    <location>
        <begin position="69"/>
        <end position="89"/>
    </location>
</feature>
<keyword evidence="1" id="KW-0812">Transmembrane</keyword>
<keyword evidence="1" id="KW-0472">Membrane</keyword>
<sequence length="100" mass="10575">MSTHAGPTPSVARTIYKTLAVLALTALFLLSLRFSATVAGLVDHIAGTGMWLAVYRLAGANDATTQEQMIVMAAALVCCLLAIAVVEVADRLFSRLRPQS</sequence>
<evidence type="ECO:0000256" key="1">
    <source>
        <dbReference type="SAM" id="Phobius"/>
    </source>
</evidence>
<evidence type="ECO:0000313" key="2">
    <source>
        <dbReference type="EMBL" id="AXY22713.1"/>
    </source>
</evidence>
<dbReference type="EMBL" id="CP023036">
    <property type="protein sequence ID" value="AXY22713.1"/>
    <property type="molecule type" value="Genomic_DNA"/>
</dbReference>
<keyword evidence="1" id="KW-1133">Transmembrane helix</keyword>
<dbReference type="RefSeq" id="WP_118962985.1">
    <property type="nucleotide sequence ID" value="NZ_CP023036.1"/>
</dbReference>
<dbReference type="OrthoDB" id="7280402at2"/>
<organism evidence="2 3">
    <name type="scientific">Komagataeibacter saccharivorans</name>
    <dbReference type="NCBI Taxonomy" id="265959"/>
    <lineage>
        <taxon>Bacteria</taxon>
        <taxon>Pseudomonadati</taxon>
        <taxon>Pseudomonadota</taxon>
        <taxon>Alphaproteobacteria</taxon>
        <taxon>Acetobacterales</taxon>
        <taxon>Acetobacteraceae</taxon>
        <taxon>Komagataeibacter</taxon>
    </lineage>
</organism>
<protein>
    <submittedName>
        <fullName evidence="2">Uncharacterized protein</fullName>
    </submittedName>
</protein>
<gene>
    <name evidence="2" type="ORF">CD178_01952</name>
</gene>
<proteinExistence type="predicted"/>
<evidence type="ECO:0000313" key="3">
    <source>
        <dbReference type="Proteomes" id="UP000264120"/>
    </source>
</evidence>
<accession>A0A347WCX0</accession>